<dbReference type="EMBL" id="BMEC01000011">
    <property type="protein sequence ID" value="GGC45455.1"/>
    <property type="molecule type" value="Genomic_DNA"/>
</dbReference>
<evidence type="ECO:0000259" key="5">
    <source>
        <dbReference type="PROSITE" id="PS50109"/>
    </source>
</evidence>
<feature type="transmembrane region" description="Helical" evidence="4">
    <location>
        <begin position="122"/>
        <end position="140"/>
    </location>
</feature>
<dbReference type="InterPro" id="IPR003594">
    <property type="entry name" value="HATPase_dom"/>
</dbReference>
<name>A0A2T4DLB6_9BACT</name>
<dbReference type="GO" id="GO:0000155">
    <property type="term" value="F:phosphorelay sensor kinase activity"/>
    <property type="evidence" value="ECO:0007669"/>
    <property type="project" value="InterPro"/>
</dbReference>
<dbReference type="EMBL" id="PYVU01000126">
    <property type="protein sequence ID" value="PTB94603.1"/>
    <property type="molecule type" value="Genomic_DNA"/>
</dbReference>
<proteinExistence type="predicted"/>
<feature type="transmembrane region" description="Helical" evidence="4">
    <location>
        <begin position="66"/>
        <end position="87"/>
    </location>
</feature>
<evidence type="ECO:0000256" key="4">
    <source>
        <dbReference type="SAM" id="Phobius"/>
    </source>
</evidence>
<organism evidence="7 8">
    <name type="scientific">Marivirga lumbricoides</name>
    <dbReference type="NCBI Taxonomy" id="1046115"/>
    <lineage>
        <taxon>Bacteria</taxon>
        <taxon>Pseudomonadati</taxon>
        <taxon>Bacteroidota</taxon>
        <taxon>Cytophagia</taxon>
        <taxon>Cytophagales</taxon>
        <taxon>Marivirgaceae</taxon>
        <taxon>Marivirga</taxon>
    </lineage>
</organism>
<protein>
    <recommendedName>
        <fullName evidence="2">histidine kinase</fullName>
        <ecNumber evidence="2">2.7.13.3</ecNumber>
    </recommendedName>
</protein>
<feature type="domain" description="Histidine kinase" evidence="5">
    <location>
        <begin position="227"/>
        <end position="441"/>
    </location>
</feature>
<dbReference type="PROSITE" id="PS50109">
    <property type="entry name" value="HIS_KIN"/>
    <property type="match status" value="1"/>
</dbReference>
<dbReference type="PRINTS" id="PR00344">
    <property type="entry name" value="BCTRLSENSOR"/>
</dbReference>
<dbReference type="Proteomes" id="UP000636010">
    <property type="component" value="Unassembled WGS sequence"/>
</dbReference>
<dbReference type="SUPFAM" id="SSF47384">
    <property type="entry name" value="Homodimeric domain of signal transducing histidine kinase"/>
    <property type="match status" value="1"/>
</dbReference>
<dbReference type="Gene3D" id="3.30.565.10">
    <property type="entry name" value="Histidine kinase-like ATPase, C-terminal domain"/>
    <property type="match status" value="1"/>
</dbReference>
<dbReference type="InterPro" id="IPR036097">
    <property type="entry name" value="HisK_dim/P_sf"/>
</dbReference>
<evidence type="ECO:0000313" key="8">
    <source>
        <dbReference type="Proteomes" id="UP000240608"/>
    </source>
</evidence>
<dbReference type="RefSeq" id="WP_188465734.1">
    <property type="nucleotide sequence ID" value="NZ_BAABHU010000011.1"/>
</dbReference>
<keyword evidence="4" id="KW-0472">Membrane</keyword>
<keyword evidence="9" id="KW-1185">Reference proteome</keyword>
<keyword evidence="3" id="KW-0597">Phosphoprotein</keyword>
<evidence type="ECO:0000313" key="7">
    <source>
        <dbReference type="EMBL" id="PTB94603.1"/>
    </source>
</evidence>
<dbReference type="Gene3D" id="1.10.287.130">
    <property type="match status" value="1"/>
</dbReference>
<dbReference type="EC" id="2.7.13.3" evidence="2"/>
<dbReference type="Proteomes" id="UP000240608">
    <property type="component" value="Unassembled WGS sequence"/>
</dbReference>
<feature type="transmembrane region" description="Helical" evidence="4">
    <location>
        <begin position="175"/>
        <end position="193"/>
    </location>
</feature>
<keyword evidence="4" id="KW-0812">Transmembrane</keyword>
<reference evidence="6" key="4">
    <citation type="submission" date="2024-05" db="EMBL/GenBank/DDBJ databases">
        <authorList>
            <person name="Sun Q."/>
            <person name="Zhou Y."/>
        </authorList>
    </citation>
    <scope>NUCLEOTIDE SEQUENCE</scope>
    <source>
        <strain evidence="6">CGMCC 1.10832</strain>
    </source>
</reference>
<reference evidence="7 8" key="2">
    <citation type="submission" date="2018-03" db="EMBL/GenBank/DDBJ databases">
        <title>Cross-interface Injection: A General Nanoliter Liquid Handling Method Applied to Single Cells Genome Amplification Automated Nanoliter Liquid Handling Applied to Single Cell Multiple Displacement Amplification.</title>
        <authorList>
            <person name="Yun J."/>
            <person name="Xu P."/>
            <person name="Xu J."/>
            <person name="Dai X."/>
            <person name="Wang Y."/>
            <person name="Zheng X."/>
            <person name="Cao C."/>
            <person name="Yi Q."/>
            <person name="Zhu Y."/>
            <person name="Wang L."/>
            <person name="Dong Z."/>
            <person name="Huang Y."/>
            <person name="Huang L."/>
            <person name="Du W."/>
        </authorList>
    </citation>
    <scope>NUCLEOTIDE SEQUENCE [LARGE SCALE GENOMIC DNA]</scope>
    <source>
        <strain evidence="7 8">Z-D1-2</strain>
    </source>
</reference>
<gene>
    <name evidence="7" type="ORF">C9994_11995</name>
    <name evidence="6" type="ORF">GCM10011506_33830</name>
</gene>
<dbReference type="SMART" id="SM00387">
    <property type="entry name" value="HATPase_c"/>
    <property type="match status" value="1"/>
</dbReference>
<dbReference type="PANTHER" id="PTHR43547:SF2">
    <property type="entry name" value="HYBRID SIGNAL TRANSDUCTION HISTIDINE KINASE C"/>
    <property type="match status" value="1"/>
</dbReference>
<reference evidence="6" key="1">
    <citation type="journal article" date="2014" name="Int. J. Syst. Evol. Microbiol.">
        <title>Complete genome of a new Firmicutes species belonging to the dominant human colonic microbiota ('Ruminococcus bicirculans') reveals two chromosomes and a selective capacity to utilize plant glucans.</title>
        <authorList>
            <consortium name="NISC Comparative Sequencing Program"/>
            <person name="Wegmann U."/>
            <person name="Louis P."/>
            <person name="Goesmann A."/>
            <person name="Henrissat B."/>
            <person name="Duncan S.H."/>
            <person name="Flint H.J."/>
        </authorList>
    </citation>
    <scope>NUCLEOTIDE SEQUENCE</scope>
    <source>
        <strain evidence="6">CGMCC 1.10832</strain>
    </source>
</reference>
<dbReference type="CDD" id="cd00075">
    <property type="entry name" value="HATPase"/>
    <property type="match status" value="1"/>
</dbReference>
<reference evidence="9" key="3">
    <citation type="journal article" date="2019" name="Int. J. Syst. Evol. Microbiol.">
        <title>The Global Catalogue of Microorganisms (GCM) 10K type strain sequencing project: providing services to taxonomists for standard genome sequencing and annotation.</title>
        <authorList>
            <consortium name="The Broad Institute Genomics Platform"/>
            <consortium name="The Broad Institute Genome Sequencing Center for Infectious Disease"/>
            <person name="Wu L."/>
            <person name="Ma J."/>
        </authorList>
    </citation>
    <scope>NUCLEOTIDE SEQUENCE [LARGE SCALE GENOMIC DNA]</scope>
    <source>
        <strain evidence="9">CGMCC 1.10832</strain>
    </source>
</reference>
<dbReference type="InterPro" id="IPR005467">
    <property type="entry name" value="His_kinase_dom"/>
</dbReference>
<feature type="transmembrane region" description="Helical" evidence="4">
    <location>
        <begin position="94"/>
        <end position="116"/>
    </location>
</feature>
<dbReference type="SUPFAM" id="SSF55874">
    <property type="entry name" value="ATPase domain of HSP90 chaperone/DNA topoisomerase II/histidine kinase"/>
    <property type="match status" value="1"/>
</dbReference>
<keyword evidence="4" id="KW-1133">Transmembrane helix</keyword>
<evidence type="ECO:0000256" key="3">
    <source>
        <dbReference type="ARBA" id="ARBA00022553"/>
    </source>
</evidence>
<comment type="caution">
    <text evidence="7">The sequence shown here is derived from an EMBL/GenBank/DDBJ whole genome shotgun (WGS) entry which is preliminary data.</text>
</comment>
<evidence type="ECO:0000256" key="1">
    <source>
        <dbReference type="ARBA" id="ARBA00000085"/>
    </source>
</evidence>
<feature type="transmembrane region" description="Helical" evidence="4">
    <location>
        <begin position="35"/>
        <end position="54"/>
    </location>
</feature>
<evidence type="ECO:0000313" key="6">
    <source>
        <dbReference type="EMBL" id="GGC45455.1"/>
    </source>
</evidence>
<comment type="catalytic activity">
    <reaction evidence="1">
        <text>ATP + protein L-histidine = ADP + protein N-phospho-L-histidine.</text>
        <dbReference type="EC" id="2.7.13.3"/>
    </reaction>
</comment>
<accession>A0A2T4DLB6</accession>
<evidence type="ECO:0000313" key="9">
    <source>
        <dbReference type="Proteomes" id="UP000636010"/>
    </source>
</evidence>
<dbReference type="AlphaFoldDB" id="A0A2T4DLB6"/>
<dbReference type="InterPro" id="IPR036890">
    <property type="entry name" value="HATPase_C_sf"/>
</dbReference>
<dbReference type="InterPro" id="IPR003661">
    <property type="entry name" value="HisK_dim/P_dom"/>
</dbReference>
<dbReference type="Pfam" id="PF02518">
    <property type="entry name" value="HATPase_c"/>
    <property type="match status" value="1"/>
</dbReference>
<feature type="transmembrane region" description="Helical" evidence="4">
    <location>
        <begin position="147"/>
        <end position="169"/>
    </location>
</feature>
<evidence type="ECO:0000256" key="2">
    <source>
        <dbReference type="ARBA" id="ARBA00012438"/>
    </source>
</evidence>
<dbReference type="SMART" id="SM00388">
    <property type="entry name" value="HisKA"/>
    <property type="match status" value="1"/>
</dbReference>
<dbReference type="PANTHER" id="PTHR43547">
    <property type="entry name" value="TWO-COMPONENT HISTIDINE KINASE"/>
    <property type="match status" value="1"/>
</dbReference>
<dbReference type="InterPro" id="IPR004358">
    <property type="entry name" value="Sig_transdc_His_kin-like_C"/>
</dbReference>
<sequence>MKKGHQYKLNPFLLSFYNSEVDAEFNKNFFKQDLYALRLVIGLGAILSLVFVFIDMWRYENNKLVSAIFRSVIALILLIFGASTFFFKDKHYALTQLIAMAVSFFVAGVFFMHYHFNEDPAFDIFLSNILMVLIFIISTIMGFRFRYAILINTFFFATYIIYIQLFNYSTIASRQISQLAVIYSVGFLAAYLLERQKINLFLSKKELHAEIQKVDNLNNIKNKLFSIISHDVRGPIVSLKGIVSLFNKEALTHEEFKTLSKDLEKDLQNTSILMDNLLAWSKSQMEGIALKKVKIDIWREIKSLEELYRNQLISKAILLKVKPESNILINGDREMIQIILRNLFSNAIKFTPHGGEISISGKPMDRNYMIIIKDSGPGIEPDKLQSLFEINKNNVVGTSSASGAGIGLMLVKEFIDANDGQIKCESSVGKGTVFKVFLPMI</sequence>